<sequence>MLPVGPAIKVSIYLNQDTGSKHRFLRDEILYFLQERGVGAGGATVLHSYAGFGSHGRLHKIDEGDVAGLHLPVVIFFVEETGKVKALLPALLEMVTDGLIEAHPTEILTSIVGSERVLA</sequence>
<dbReference type="Gene3D" id="3.30.70.120">
    <property type="match status" value="1"/>
</dbReference>
<accession>A0A4V1L511</accession>
<comment type="caution">
    <text evidence="2">The sequence shown here is derived from an EMBL/GenBank/DDBJ whole genome shotgun (WGS) entry which is preliminary data.</text>
</comment>
<reference evidence="2 3" key="1">
    <citation type="submission" date="2018-11" db="EMBL/GenBank/DDBJ databases">
        <authorList>
            <person name="Mardanov A.V."/>
            <person name="Ravin N.V."/>
            <person name="Dedysh S.N."/>
        </authorList>
    </citation>
    <scope>NUCLEOTIDE SEQUENCE [LARGE SCALE GENOMIC DNA]</scope>
    <source>
        <strain evidence="2 3">AF10</strain>
    </source>
</reference>
<dbReference type="EMBL" id="RDSM01000005">
    <property type="protein sequence ID" value="RXH54144.1"/>
    <property type="molecule type" value="Genomic_DNA"/>
</dbReference>
<proteinExistence type="inferred from homology"/>
<reference evidence="3" key="2">
    <citation type="submission" date="2019-02" db="EMBL/GenBank/DDBJ databases">
        <title>Granulicella sibirica sp. nov., a psychrotolerant acidobacterium isolated from an organic soil layer in forested tundra, West Siberia.</title>
        <authorList>
            <person name="Oshkin I.Y."/>
            <person name="Kulichevskaya I.S."/>
            <person name="Rijpstra W.I.C."/>
            <person name="Sinninghe Damste J.S."/>
            <person name="Rakitin A.L."/>
            <person name="Ravin N.V."/>
            <person name="Dedysh S.N."/>
        </authorList>
    </citation>
    <scope>NUCLEOTIDE SEQUENCE [LARGE SCALE GENOMIC DNA]</scope>
    <source>
        <strain evidence="3">AF10</strain>
    </source>
</reference>
<dbReference type="InterPro" id="IPR015867">
    <property type="entry name" value="N-reg_PII/ATP_PRibTrfase_C"/>
</dbReference>
<dbReference type="Pfam" id="PF02641">
    <property type="entry name" value="DUF190"/>
    <property type="match status" value="1"/>
</dbReference>
<dbReference type="InterPro" id="IPR011322">
    <property type="entry name" value="N-reg_PII-like_a/b"/>
</dbReference>
<dbReference type="OrthoDB" id="9795599at2"/>
<gene>
    <name evidence="2" type="ORF">GRAN_4795</name>
</gene>
<dbReference type="AlphaFoldDB" id="A0A4V1L511"/>
<protein>
    <submittedName>
        <fullName evidence="2">Uncharacterized protein</fullName>
    </submittedName>
</protein>
<dbReference type="InterPro" id="IPR003793">
    <property type="entry name" value="UPF0166"/>
</dbReference>
<organism evidence="2 3">
    <name type="scientific">Granulicella sibirica</name>
    <dbReference type="NCBI Taxonomy" id="2479048"/>
    <lineage>
        <taxon>Bacteria</taxon>
        <taxon>Pseudomonadati</taxon>
        <taxon>Acidobacteriota</taxon>
        <taxon>Terriglobia</taxon>
        <taxon>Terriglobales</taxon>
        <taxon>Acidobacteriaceae</taxon>
        <taxon>Granulicella</taxon>
    </lineage>
</organism>
<keyword evidence="3" id="KW-1185">Reference proteome</keyword>
<dbReference type="SUPFAM" id="SSF54913">
    <property type="entry name" value="GlnB-like"/>
    <property type="match status" value="1"/>
</dbReference>
<evidence type="ECO:0000313" key="3">
    <source>
        <dbReference type="Proteomes" id="UP000289437"/>
    </source>
</evidence>
<dbReference type="RefSeq" id="WP_128915390.1">
    <property type="nucleotide sequence ID" value="NZ_RDSM01000005.1"/>
</dbReference>
<dbReference type="Proteomes" id="UP000289437">
    <property type="component" value="Unassembled WGS sequence"/>
</dbReference>
<evidence type="ECO:0000256" key="1">
    <source>
        <dbReference type="ARBA" id="ARBA00010554"/>
    </source>
</evidence>
<evidence type="ECO:0000313" key="2">
    <source>
        <dbReference type="EMBL" id="RXH54144.1"/>
    </source>
</evidence>
<name>A0A4V1L511_9BACT</name>
<comment type="similarity">
    <text evidence="1">Belongs to the UPF0166 family.</text>
</comment>